<evidence type="ECO:0000256" key="1">
    <source>
        <dbReference type="SAM" id="MobiDB-lite"/>
    </source>
</evidence>
<accession>A0A0E9W8N8</accession>
<organism evidence="2">
    <name type="scientific">Anguilla anguilla</name>
    <name type="common">European freshwater eel</name>
    <name type="synonym">Muraena anguilla</name>
    <dbReference type="NCBI Taxonomy" id="7936"/>
    <lineage>
        <taxon>Eukaryota</taxon>
        <taxon>Metazoa</taxon>
        <taxon>Chordata</taxon>
        <taxon>Craniata</taxon>
        <taxon>Vertebrata</taxon>
        <taxon>Euteleostomi</taxon>
        <taxon>Actinopterygii</taxon>
        <taxon>Neopterygii</taxon>
        <taxon>Teleostei</taxon>
        <taxon>Anguilliformes</taxon>
        <taxon>Anguillidae</taxon>
        <taxon>Anguilla</taxon>
    </lineage>
</organism>
<proteinExistence type="predicted"/>
<reference evidence="2" key="1">
    <citation type="submission" date="2014-11" db="EMBL/GenBank/DDBJ databases">
        <authorList>
            <person name="Amaro Gonzalez C."/>
        </authorList>
    </citation>
    <scope>NUCLEOTIDE SEQUENCE</scope>
</reference>
<protein>
    <submittedName>
        <fullName evidence="2">Uncharacterized protein</fullName>
    </submittedName>
</protein>
<feature type="region of interest" description="Disordered" evidence="1">
    <location>
        <begin position="1"/>
        <end position="23"/>
    </location>
</feature>
<evidence type="ECO:0000313" key="2">
    <source>
        <dbReference type="EMBL" id="JAH85940.1"/>
    </source>
</evidence>
<dbReference type="AlphaFoldDB" id="A0A0E9W8N8"/>
<sequence>MGSSGCWRKNSPPRSALAEAEGNGSVEKACFYGDSPTLLYLRVDLEGRIVAAFFKGPHS</sequence>
<reference evidence="2" key="2">
    <citation type="journal article" date="2015" name="Fish Shellfish Immunol.">
        <title>Early steps in the European eel (Anguilla anguilla)-Vibrio vulnificus interaction in the gills: Role of the RtxA13 toxin.</title>
        <authorList>
            <person name="Callol A."/>
            <person name="Pajuelo D."/>
            <person name="Ebbesson L."/>
            <person name="Teles M."/>
            <person name="MacKenzie S."/>
            <person name="Amaro C."/>
        </authorList>
    </citation>
    <scope>NUCLEOTIDE SEQUENCE</scope>
</reference>
<dbReference type="EMBL" id="GBXM01022637">
    <property type="protein sequence ID" value="JAH85940.1"/>
    <property type="molecule type" value="Transcribed_RNA"/>
</dbReference>
<name>A0A0E9W8N8_ANGAN</name>